<sequence length="277" mass="31530">MEYRMEELLPVVGKLVEKFTSKESSSVTFETAQMLMEGVIYCIEQCFPASGTALEAAKKMPAEEAYRIGYGLAVEKVYKAKAVYDGLIVDFQDYGCRNYRETVREGMPAFFLKYDAKFQPQNHILTLDYPSLGQHENLCGINLIYEYLCDIALEKRILECFDREAVQMLLKRTEEYHDILYMENLCSLVLLRAVGCMIAGANGAGLELSLKDIEEIRGFFKGNTKEQIENKVAVYMRIIIEKAKLAPQASHFQGLVHEYAVRIYNALEDDGLKGVFL</sequence>
<reference evidence="1 2" key="1">
    <citation type="submission" date="2021-10" db="EMBL/GenBank/DDBJ databases">
        <title>Collection of gut derived symbiotic bacterial strains cultured from healthy donors.</title>
        <authorList>
            <person name="Lin H."/>
            <person name="Littmann E."/>
            <person name="Kohout C."/>
            <person name="Pamer E.G."/>
        </authorList>
    </citation>
    <scope>NUCLEOTIDE SEQUENCE [LARGE SCALE GENOMIC DNA]</scope>
    <source>
        <strain evidence="1 2">DFI.1.165</strain>
    </source>
</reference>
<organism evidence="1 2">
    <name type="scientific">Bariatricus massiliensis</name>
    <dbReference type="NCBI Taxonomy" id="1745713"/>
    <lineage>
        <taxon>Bacteria</taxon>
        <taxon>Bacillati</taxon>
        <taxon>Bacillota</taxon>
        <taxon>Clostridia</taxon>
        <taxon>Lachnospirales</taxon>
        <taxon>Lachnospiraceae</taxon>
        <taxon>Bariatricus</taxon>
    </lineage>
</organism>
<proteinExistence type="predicted"/>
<keyword evidence="2" id="KW-1185">Reference proteome</keyword>
<dbReference type="Proteomes" id="UP001299546">
    <property type="component" value="Unassembled WGS sequence"/>
</dbReference>
<protein>
    <submittedName>
        <fullName evidence="1">DUF6179 domain-containing protein</fullName>
    </submittedName>
</protein>
<evidence type="ECO:0000313" key="2">
    <source>
        <dbReference type="Proteomes" id="UP001299546"/>
    </source>
</evidence>
<name>A0ABS8DCE7_9FIRM</name>
<accession>A0ABS8DCE7</accession>
<comment type="caution">
    <text evidence="1">The sequence shown here is derived from an EMBL/GenBank/DDBJ whole genome shotgun (WGS) entry which is preliminary data.</text>
</comment>
<dbReference type="RefSeq" id="WP_066732172.1">
    <property type="nucleotide sequence ID" value="NZ_JAJCIQ010000001.1"/>
</dbReference>
<dbReference type="EMBL" id="JAJCIS010000001">
    <property type="protein sequence ID" value="MCB7386050.1"/>
    <property type="molecule type" value="Genomic_DNA"/>
</dbReference>
<gene>
    <name evidence="1" type="ORF">LIZ65_02015</name>
</gene>
<dbReference type="Pfam" id="PF19677">
    <property type="entry name" value="DUF6179"/>
    <property type="match status" value="1"/>
</dbReference>
<dbReference type="InterPro" id="IPR045751">
    <property type="entry name" value="DUF6179"/>
</dbReference>
<evidence type="ECO:0000313" key="1">
    <source>
        <dbReference type="EMBL" id="MCB7386050.1"/>
    </source>
</evidence>